<evidence type="ECO:0000313" key="6">
    <source>
        <dbReference type="Proteomes" id="UP000005380"/>
    </source>
</evidence>
<reference evidence="5 6" key="1">
    <citation type="submission" date="2013-12" db="EMBL/GenBank/DDBJ databases">
        <authorList>
            <consortium name="DOE Joint Genome Institute"/>
            <person name="Kappler U."/>
            <person name="Huntemann M."/>
            <person name="Han J."/>
            <person name="Chen A."/>
            <person name="Kyrpides N."/>
            <person name="Mavromatis K."/>
            <person name="Markowitz V."/>
            <person name="Palaniappan K."/>
            <person name="Ivanova N."/>
            <person name="Schaumberg A."/>
            <person name="Pati A."/>
            <person name="Liolios K."/>
            <person name="Nordberg H.P."/>
            <person name="Cantor M.N."/>
            <person name="Hua S.X."/>
            <person name="Woyke T."/>
        </authorList>
    </citation>
    <scope>NUCLEOTIDE SEQUENCE [LARGE SCALE GENOMIC DNA]</scope>
    <source>
        <strain evidence="6">AL2</strain>
    </source>
</reference>
<dbReference type="STRING" id="717772.THIAE_02145"/>
<dbReference type="SUPFAM" id="SSF48173">
    <property type="entry name" value="Cryptochrome/photolyase FAD-binding domain"/>
    <property type="match status" value="1"/>
</dbReference>
<name>W0DV50_9GAMM</name>
<evidence type="ECO:0000259" key="4">
    <source>
        <dbReference type="Pfam" id="PF03441"/>
    </source>
</evidence>
<dbReference type="GO" id="GO:0003677">
    <property type="term" value="F:DNA binding"/>
    <property type="evidence" value="ECO:0007669"/>
    <property type="project" value="TreeGrafter"/>
</dbReference>
<dbReference type="InterPro" id="IPR005101">
    <property type="entry name" value="Cryptochr/Photolyase_FAD-bd"/>
</dbReference>
<dbReference type="InParanoid" id="W0DV50"/>
<feature type="domain" description="Cryptochrome/DNA photolyase FAD-binding" evidence="4">
    <location>
        <begin position="111"/>
        <end position="244"/>
    </location>
</feature>
<evidence type="ECO:0000256" key="3">
    <source>
        <dbReference type="PIRSR" id="PIRSR602081-1"/>
    </source>
</evidence>
<sequence>MTHQTLLLTPLPLQFSQREDLVAQVLALSPDLIALNDGPVASCVSDVVGGADEAAMALQLWPVADYGKTRNYLNGAVSGLSPYLRHGVLTPAALKQACLAQQSLDEAQKLLQQLSWRDYFHHIAQLNPADLWQDIEPYKTGFAASNYLAELPFDVMRAQTPDAFINQLIEQLYSQGYLHNHARLYLASYLVHWRHVRWQAGAQWMLGHLLDGDLASNSLSWQWVASTFSSKPYIFNLDNVVKFAGQSHAFDLSPAHNPSLAASYETLQRQLFPKLGSNHD</sequence>
<dbReference type="GO" id="GO:0003904">
    <property type="term" value="F:deoxyribodipyrimidine photo-lyase activity"/>
    <property type="evidence" value="ECO:0007669"/>
    <property type="project" value="TreeGrafter"/>
</dbReference>
<protein>
    <submittedName>
        <fullName evidence="5">Deoxyribodipyrimidine photo-lyase</fullName>
    </submittedName>
</protein>
<gene>
    <name evidence="5" type="ORF">THIAE_02145</name>
</gene>
<keyword evidence="5" id="KW-0456">Lyase</keyword>
<dbReference type="GO" id="GO:0032922">
    <property type="term" value="P:circadian regulation of gene expression"/>
    <property type="evidence" value="ECO:0007669"/>
    <property type="project" value="TreeGrafter"/>
</dbReference>
<comment type="cofactor">
    <cofactor evidence="3">
        <name>FAD</name>
        <dbReference type="ChEBI" id="CHEBI:57692"/>
    </cofactor>
    <text evidence="3">Binds 1 FAD per subunit.</text>
</comment>
<dbReference type="InterPro" id="IPR036134">
    <property type="entry name" value="Crypto/Photolyase_FAD-like_sf"/>
</dbReference>
<dbReference type="GO" id="GO:0043153">
    <property type="term" value="P:entrainment of circadian clock by photoperiod"/>
    <property type="evidence" value="ECO:0007669"/>
    <property type="project" value="TreeGrafter"/>
</dbReference>
<feature type="binding site" evidence="3">
    <location>
        <position position="66"/>
    </location>
    <ligand>
        <name>FAD</name>
        <dbReference type="ChEBI" id="CHEBI:57692"/>
    </ligand>
</feature>
<dbReference type="AlphaFoldDB" id="W0DV50"/>
<evidence type="ECO:0000256" key="2">
    <source>
        <dbReference type="ARBA" id="ARBA00022827"/>
    </source>
</evidence>
<dbReference type="RefSeq" id="WP_006459850.1">
    <property type="nucleotide sequence ID" value="NZ_CP007030.1"/>
</dbReference>
<keyword evidence="2 3" id="KW-0274">FAD</keyword>
<feature type="binding site" evidence="3">
    <location>
        <begin position="113"/>
        <end position="120"/>
    </location>
    <ligand>
        <name>FAD</name>
        <dbReference type="ChEBI" id="CHEBI:57692"/>
    </ligand>
</feature>
<dbReference type="GO" id="GO:0005737">
    <property type="term" value="C:cytoplasm"/>
    <property type="evidence" value="ECO:0007669"/>
    <property type="project" value="TreeGrafter"/>
</dbReference>
<dbReference type="Pfam" id="PF03441">
    <property type="entry name" value="FAD_binding_7"/>
    <property type="match status" value="1"/>
</dbReference>
<dbReference type="KEGG" id="tao:THIAE_02145"/>
<evidence type="ECO:0000313" key="5">
    <source>
        <dbReference type="EMBL" id="AHF00731.1"/>
    </source>
</evidence>
<proteinExistence type="predicted"/>
<accession>W0DV50</accession>
<feature type="binding site" evidence="3">
    <location>
        <begin position="211"/>
        <end position="213"/>
    </location>
    <ligand>
        <name>FAD</name>
        <dbReference type="ChEBI" id="CHEBI:57692"/>
    </ligand>
</feature>
<dbReference type="Proteomes" id="UP000005380">
    <property type="component" value="Chromosome"/>
</dbReference>
<dbReference type="PANTHER" id="PTHR11455:SF18">
    <property type="entry name" value="SI:CH1073-390K14.1"/>
    <property type="match status" value="1"/>
</dbReference>
<dbReference type="HOGENOM" id="CLU_070335_0_0_6"/>
<dbReference type="PANTHER" id="PTHR11455">
    <property type="entry name" value="CRYPTOCHROME"/>
    <property type="match status" value="1"/>
</dbReference>
<organism evidence="5 6">
    <name type="scientific">Thiomicrospira aerophila AL3</name>
    <dbReference type="NCBI Taxonomy" id="717772"/>
    <lineage>
        <taxon>Bacteria</taxon>
        <taxon>Pseudomonadati</taxon>
        <taxon>Pseudomonadota</taxon>
        <taxon>Gammaproteobacteria</taxon>
        <taxon>Thiotrichales</taxon>
        <taxon>Piscirickettsiaceae</taxon>
        <taxon>Thiomicrospira</taxon>
    </lineage>
</organism>
<dbReference type="EMBL" id="CP007030">
    <property type="protein sequence ID" value="AHF00731.1"/>
    <property type="molecule type" value="Genomic_DNA"/>
</dbReference>
<keyword evidence="6" id="KW-1185">Reference proteome</keyword>
<dbReference type="Gene3D" id="1.10.579.10">
    <property type="entry name" value="DNA Cyclobutane Dipyrimidine Photolyase, subunit A, domain 3"/>
    <property type="match status" value="1"/>
</dbReference>
<dbReference type="GO" id="GO:0071949">
    <property type="term" value="F:FAD binding"/>
    <property type="evidence" value="ECO:0007669"/>
    <property type="project" value="TreeGrafter"/>
</dbReference>
<keyword evidence="1 3" id="KW-0285">Flavoprotein</keyword>
<dbReference type="Gene3D" id="1.25.40.80">
    <property type="match status" value="1"/>
</dbReference>
<dbReference type="eggNOG" id="COG0415">
    <property type="taxonomic scope" value="Bacteria"/>
</dbReference>
<evidence type="ECO:0000256" key="1">
    <source>
        <dbReference type="ARBA" id="ARBA00022630"/>
    </source>
</evidence>
<dbReference type="InterPro" id="IPR002081">
    <property type="entry name" value="Cryptochrome/DNA_photolyase_1"/>
</dbReference>